<name>A0A453K010_AEGTS</name>
<reference evidence="2" key="1">
    <citation type="journal article" date="2014" name="Science">
        <title>Ancient hybridizations among the ancestral genomes of bread wheat.</title>
        <authorList>
            <consortium name="International Wheat Genome Sequencing Consortium,"/>
            <person name="Marcussen T."/>
            <person name="Sandve S.R."/>
            <person name="Heier L."/>
            <person name="Spannagl M."/>
            <person name="Pfeifer M."/>
            <person name="Jakobsen K.S."/>
            <person name="Wulff B.B."/>
            <person name="Steuernagel B."/>
            <person name="Mayer K.F."/>
            <person name="Olsen O.A."/>
        </authorList>
    </citation>
    <scope>NUCLEOTIDE SEQUENCE [LARGE SCALE GENOMIC DNA]</scope>
    <source>
        <strain evidence="2">cv. AL8/78</strain>
    </source>
</reference>
<dbReference type="EnsemblPlants" id="AET5Gv20249200.3">
    <property type="protein sequence ID" value="AET5Gv20249200.3"/>
    <property type="gene ID" value="AET5Gv20249200"/>
</dbReference>
<evidence type="ECO:0000313" key="1">
    <source>
        <dbReference type="EnsemblPlants" id="AET5Gv20249200.3"/>
    </source>
</evidence>
<reference evidence="1" key="5">
    <citation type="journal article" date="2021" name="G3 (Bethesda)">
        <title>Aegilops tauschii genome assembly Aet v5.0 features greater sequence contiguity and improved annotation.</title>
        <authorList>
            <person name="Wang L."/>
            <person name="Zhu T."/>
            <person name="Rodriguez J.C."/>
            <person name="Deal K.R."/>
            <person name="Dubcovsky J."/>
            <person name="McGuire P.E."/>
            <person name="Lux T."/>
            <person name="Spannagl M."/>
            <person name="Mayer K.F.X."/>
            <person name="Baldrich P."/>
            <person name="Meyers B.C."/>
            <person name="Huo N."/>
            <person name="Gu Y.Q."/>
            <person name="Zhou H."/>
            <person name="Devos K.M."/>
            <person name="Bennetzen J.L."/>
            <person name="Unver T."/>
            <person name="Budak H."/>
            <person name="Gulick P.J."/>
            <person name="Galiba G."/>
            <person name="Kalapos B."/>
            <person name="Nelson D.R."/>
            <person name="Li P."/>
            <person name="You F.M."/>
            <person name="Luo M.C."/>
            <person name="Dvorak J."/>
        </authorList>
    </citation>
    <scope>NUCLEOTIDE SEQUENCE [LARGE SCALE GENOMIC DNA]</scope>
    <source>
        <strain evidence="1">cv. AL8/78</strain>
    </source>
</reference>
<dbReference type="STRING" id="200361.A0A453K010"/>
<sequence length="88" mass="10062">YLFPNCIKPADSEPPPHYLFTSGAKDEVEAARMAAINKEIKRVLTEVLLKVTDDHFNEIATKQMRPLVSLAQRSLVWENQKSRPQLKV</sequence>
<dbReference type="AlphaFoldDB" id="A0A453K010"/>
<organism evidence="1 2">
    <name type="scientific">Aegilops tauschii subsp. strangulata</name>
    <name type="common">Goatgrass</name>
    <dbReference type="NCBI Taxonomy" id="200361"/>
    <lineage>
        <taxon>Eukaryota</taxon>
        <taxon>Viridiplantae</taxon>
        <taxon>Streptophyta</taxon>
        <taxon>Embryophyta</taxon>
        <taxon>Tracheophyta</taxon>
        <taxon>Spermatophyta</taxon>
        <taxon>Magnoliopsida</taxon>
        <taxon>Liliopsida</taxon>
        <taxon>Poales</taxon>
        <taxon>Poaceae</taxon>
        <taxon>BOP clade</taxon>
        <taxon>Pooideae</taxon>
        <taxon>Triticodae</taxon>
        <taxon>Triticeae</taxon>
        <taxon>Triticinae</taxon>
        <taxon>Aegilops</taxon>
    </lineage>
</organism>
<dbReference type="Proteomes" id="UP000015105">
    <property type="component" value="Chromosome 5D"/>
</dbReference>
<protein>
    <submittedName>
        <fullName evidence="1">Uncharacterized protein</fullName>
    </submittedName>
</protein>
<proteinExistence type="predicted"/>
<reference evidence="1" key="3">
    <citation type="journal article" date="2017" name="Nature">
        <title>Genome sequence of the progenitor of the wheat D genome Aegilops tauschii.</title>
        <authorList>
            <person name="Luo M.C."/>
            <person name="Gu Y.Q."/>
            <person name="Puiu D."/>
            <person name="Wang H."/>
            <person name="Twardziok S.O."/>
            <person name="Deal K.R."/>
            <person name="Huo N."/>
            <person name="Zhu T."/>
            <person name="Wang L."/>
            <person name="Wang Y."/>
            <person name="McGuire P.E."/>
            <person name="Liu S."/>
            <person name="Long H."/>
            <person name="Ramasamy R.K."/>
            <person name="Rodriguez J.C."/>
            <person name="Van S.L."/>
            <person name="Yuan L."/>
            <person name="Wang Z."/>
            <person name="Xia Z."/>
            <person name="Xiao L."/>
            <person name="Anderson O.D."/>
            <person name="Ouyang S."/>
            <person name="Liang Y."/>
            <person name="Zimin A.V."/>
            <person name="Pertea G."/>
            <person name="Qi P."/>
            <person name="Bennetzen J.L."/>
            <person name="Dai X."/>
            <person name="Dawson M.W."/>
            <person name="Muller H.G."/>
            <person name="Kugler K."/>
            <person name="Rivarola-Duarte L."/>
            <person name="Spannagl M."/>
            <person name="Mayer K.F.X."/>
            <person name="Lu F.H."/>
            <person name="Bevan M.W."/>
            <person name="Leroy P."/>
            <person name="Li P."/>
            <person name="You F.M."/>
            <person name="Sun Q."/>
            <person name="Liu Z."/>
            <person name="Lyons E."/>
            <person name="Wicker T."/>
            <person name="Salzberg S.L."/>
            <person name="Devos K.M."/>
            <person name="Dvorak J."/>
        </authorList>
    </citation>
    <scope>NUCLEOTIDE SEQUENCE [LARGE SCALE GENOMIC DNA]</scope>
    <source>
        <strain evidence="1">cv. AL8/78</strain>
    </source>
</reference>
<reference evidence="1" key="4">
    <citation type="submission" date="2019-03" db="UniProtKB">
        <authorList>
            <consortium name="EnsemblPlants"/>
        </authorList>
    </citation>
    <scope>IDENTIFICATION</scope>
</reference>
<evidence type="ECO:0000313" key="2">
    <source>
        <dbReference type="Proteomes" id="UP000015105"/>
    </source>
</evidence>
<keyword evidence="2" id="KW-1185">Reference proteome</keyword>
<dbReference type="Gramene" id="AET5Gv20249200.3">
    <property type="protein sequence ID" value="AET5Gv20249200.3"/>
    <property type="gene ID" value="AET5Gv20249200"/>
</dbReference>
<accession>A0A453K010</accession>
<reference evidence="2" key="2">
    <citation type="journal article" date="2017" name="Nat. Plants">
        <title>The Aegilops tauschii genome reveals multiple impacts of transposons.</title>
        <authorList>
            <person name="Zhao G."/>
            <person name="Zou C."/>
            <person name="Li K."/>
            <person name="Wang K."/>
            <person name="Li T."/>
            <person name="Gao L."/>
            <person name="Zhang X."/>
            <person name="Wang H."/>
            <person name="Yang Z."/>
            <person name="Liu X."/>
            <person name="Jiang W."/>
            <person name="Mao L."/>
            <person name="Kong X."/>
            <person name="Jiao Y."/>
            <person name="Jia J."/>
        </authorList>
    </citation>
    <scope>NUCLEOTIDE SEQUENCE [LARGE SCALE GENOMIC DNA]</scope>
    <source>
        <strain evidence="2">cv. AL8/78</strain>
    </source>
</reference>